<evidence type="ECO:0000313" key="3">
    <source>
        <dbReference type="EMBL" id="MBB5914902.1"/>
    </source>
</evidence>
<proteinExistence type="predicted"/>
<feature type="compositionally biased region" description="Pro residues" evidence="1">
    <location>
        <begin position="22"/>
        <end position="32"/>
    </location>
</feature>
<keyword evidence="2" id="KW-0472">Membrane</keyword>
<sequence length="201" mass="21202">MTYPPGGPPFDPQQPQGYQPESQPPSYYPPEGYPAVGDYPPQQPPVPPPPRKRRTGLIVVPLVLVLAAAGAAGIVALLTGNGKGPFASEEKKIELAIRDFYGTIATDGVDAAMAKSCRADRDEYAALPAEQRAAIASETLTLRIDAIDAIVIDGDQATAKVHGSLAPSSGGLMPDLDTIDSAPEYVRREGGDWKVCAADHR</sequence>
<name>A0A7W9PEZ3_9NOCA</name>
<evidence type="ECO:0000313" key="4">
    <source>
        <dbReference type="Proteomes" id="UP000540412"/>
    </source>
</evidence>
<dbReference type="AlphaFoldDB" id="A0A7W9PEZ3"/>
<gene>
    <name evidence="3" type="ORF">BJY24_003769</name>
</gene>
<keyword evidence="2" id="KW-1133">Transmembrane helix</keyword>
<accession>A0A7W9PEZ3</accession>
<reference evidence="3 4" key="1">
    <citation type="submission" date="2020-08" db="EMBL/GenBank/DDBJ databases">
        <title>Sequencing the genomes of 1000 actinobacteria strains.</title>
        <authorList>
            <person name="Klenk H.-P."/>
        </authorList>
    </citation>
    <scope>NUCLEOTIDE SEQUENCE [LARGE SCALE GENOMIC DNA]</scope>
    <source>
        <strain evidence="3 4">DSM 43582</strain>
    </source>
</reference>
<feature type="transmembrane region" description="Helical" evidence="2">
    <location>
        <begin position="57"/>
        <end position="78"/>
    </location>
</feature>
<evidence type="ECO:0000256" key="1">
    <source>
        <dbReference type="SAM" id="MobiDB-lite"/>
    </source>
</evidence>
<dbReference type="Proteomes" id="UP000540412">
    <property type="component" value="Unassembled WGS sequence"/>
</dbReference>
<feature type="compositionally biased region" description="Pro residues" evidence="1">
    <location>
        <begin position="1"/>
        <end position="12"/>
    </location>
</feature>
<keyword evidence="2" id="KW-0812">Transmembrane</keyword>
<organism evidence="3 4">
    <name type="scientific">Nocardia transvalensis</name>
    <dbReference type="NCBI Taxonomy" id="37333"/>
    <lineage>
        <taxon>Bacteria</taxon>
        <taxon>Bacillati</taxon>
        <taxon>Actinomycetota</taxon>
        <taxon>Actinomycetes</taxon>
        <taxon>Mycobacteriales</taxon>
        <taxon>Nocardiaceae</taxon>
        <taxon>Nocardia</taxon>
    </lineage>
</organism>
<feature type="region of interest" description="Disordered" evidence="1">
    <location>
        <begin position="1"/>
        <end position="52"/>
    </location>
</feature>
<evidence type="ECO:0000256" key="2">
    <source>
        <dbReference type="SAM" id="Phobius"/>
    </source>
</evidence>
<keyword evidence="4" id="KW-1185">Reference proteome</keyword>
<protein>
    <submittedName>
        <fullName evidence="3">Uncharacterized protein</fullName>
    </submittedName>
</protein>
<dbReference type="RefSeq" id="WP_040746418.1">
    <property type="nucleotide sequence ID" value="NZ_JACHIT010000001.1"/>
</dbReference>
<dbReference type="EMBL" id="JACHIT010000001">
    <property type="protein sequence ID" value="MBB5914902.1"/>
    <property type="molecule type" value="Genomic_DNA"/>
</dbReference>
<comment type="caution">
    <text evidence="3">The sequence shown here is derived from an EMBL/GenBank/DDBJ whole genome shotgun (WGS) entry which is preliminary data.</text>
</comment>